<sequence>MGLLLVKGFEGTGREERETRRWKLAREKRSLRWVSVFGVSVMEVSRERKKKSDTKEEGGGGCLEKRSPRWVWVFGVSVMEVSRERLSWAVGETCGKDREKIKGPAAQRRRGDG</sequence>
<gene>
    <name evidence="1" type="ORF">FSB_LOCUS48522</name>
</gene>
<dbReference type="AlphaFoldDB" id="A0A2N9I9B7"/>
<reference evidence="1" key="1">
    <citation type="submission" date="2018-02" db="EMBL/GenBank/DDBJ databases">
        <authorList>
            <person name="Cohen D.B."/>
            <person name="Kent A.D."/>
        </authorList>
    </citation>
    <scope>NUCLEOTIDE SEQUENCE</scope>
</reference>
<protein>
    <submittedName>
        <fullName evidence="1">Uncharacterized protein</fullName>
    </submittedName>
</protein>
<proteinExistence type="predicted"/>
<organism evidence="1">
    <name type="scientific">Fagus sylvatica</name>
    <name type="common">Beechnut</name>
    <dbReference type="NCBI Taxonomy" id="28930"/>
    <lineage>
        <taxon>Eukaryota</taxon>
        <taxon>Viridiplantae</taxon>
        <taxon>Streptophyta</taxon>
        <taxon>Embryophyta</taxon>
        <taxon>Tracheophyta</taxon>
        <taxon>Spermatophyta</taxon>
        <taxon>Magnoliopsida</taxon>
        <taxon>eudicotyledons</taxon>
        <taxon>Gunneridae</taxon>
        <taxon>Pentapetalae</taxon>
        <taxon>rosids</taxon>
        <taxon>fabids</taxon>
        <taxon>Fagales</taxon>
        <taxon>Fagaceae</taxon>
        <taxon>Fagus</taxon>
    </lineage>
</organism>
<accession>A0A2N9I9B7</accession>
<name>A0A2N9I9B7_FAGSY</name>
<dbReference type="EMBL" id="OIVN01005053">
    <property type="protein sequence ID" value="SPD20640.1"/>
    <property type="molecule type" value="Genomic_DNA"/>
</dbReference>
<evidence type="ECO:0000313" key="1">
    <source>
        <dbReference type="EMBL" id="SPD20640.1"/>
    </source>
</evidence>